<evidence type="ECO:0000256" key="6">
    <source>
        <dbReference type="SAM" id="MobiDB-lite"/>
    </source>
</evidence>
<dbReference type="GO" id="GO:0005737">
    <property type="term" value="C:cytoplasm"/>
    <property type="evidence" value="ECO:0007669"/>
    <property type="project" value="UniProtKB-SubCell"/>
</dbReference>
<comment type="subcellular location">
    <subcellularLocation>
        <location evidence="1">Cytoplasm</location>
    </subcellularLocation>
</comment>
<evidence type="ECO:0000256" key="3">
    <source>
        <dbReference type="ARBA" id="ARBA00022553"/>
    </source>
</evidence>
<keyword evidence="3" id="KW-0597">Phosphoprotein</keyword>
<evidence type="ECO:0000313" key="8">
    <source>
        <dbReference type="Proteomes" id="UP001208570"/>
    </source>
</evidence>
<gene>
    <name evidence="7" type="ORF">LSH36_281g01028</name>
</gene>
<proteinExistence type="predicted"/>
<feature type="compositionally biased region" description="Polar residues" evidence="6">
    <location>
        <begin position="523"/>
        <end position="532"/>
    </location>
</feature>
<feature type="region of interest" description="Disordered" evidence="6">
    <location>
        <begin position="947"/>
        <end position="991"/>
    </location>
</feature>
<evidence type="ECO:0000256" key="5">
    <source>
        <dbReference type="SAM" id="Coils"/>
    </source>
</evidence>
<feature type="coiled-coil region" evidence="5">
    <location>
        <begin position="233"/>
        <end position="437"/>
    </location>
</feature>
<feature type="compositionally biased region" description="Basic and acidic residues" evidence="6">
    <location>
        <begin position="723"/>
        <end position="735"/>
    </location>
</feature>
<comment type="caution">
    <text evidence="7">The sequence shown here is derived from an EMBL/GenBank/DDBJ whole genome shotgun (WGS) entry which is preliminary data.</text>
</comment>
<dbReference type="PANTHER" id="PTHR18902">
    <property type="entry name" value="NUCLEAR MITOTIC APPARATUS PROTEIN 1-RELATED"/>
    <property type="match status" value="1"/>
</dbReference>
<feature type="region of interest" description="Disordered" evidence="6">
    <location>
        <begin position="682"/>
        <end position="745"/>
    </location>
</feature>
<accession>A0AAD9N4E8</accession>
<dbReference type="InterPro" id="IPR051841">
    <property type="entry name" value="MT-Golgi_org_protein"/>
</dbReference>
<dbReference type="PANTHER" id="PTHR18902:SF24">
    <property type="entry name" value="NUCLEAR MITOTIC APPARATUS PROTEIN 1"/>
    <property type="match status" value="1"/>
</dbReference>
<protein>
    <submittedName>
        <fullName evidence="7">Uncharacterized protein</fullName>
    </submittedName>
</protein>
<evidence type="ECO:0000256" key="1">
    <source>
        <dbReference type="ARBA" id="ARBA00004496"/>
    </source>
</evidence>
<reference evidence="7" key="1">
    <citation type="journal article" date="2023" name="Mol. Biol. Evol.">
        <title>Third-Generation Sequencing Reveals the Adaptive Role of the Epigenome in Three Deep-Sea Polychaetes.</title>
        <authorList>
            <person name="Perez M."/>
            <person name="Aroh O."/>
            <person name="Sun Y."/>
            <person name="Lan Y."/>
            <person name="Juniper S.K."/>
            <person name="Young C.R."/>
            <person name="Angers B."/>
            <person name="Qian P.Y."/>
        </authorList>
    </citation>
    <scope>NUCLEOTIDE SEQUENCE</scope>
    <source>
        <strain evidence="7">P08H-3</strain>
    </source>
</reference>
<sequence>MKDQVRVAKDKRTELEKAIIDYRTNTETFSANQQEYFEKLLLMEEAIKLSKEEALKQRQCYEEELKCEKEKLAKLKTAVQLRNDLEENNDENTKDIKNLNHQIEVLSGELAEKSDEIIRLTEKSESLELIETRFKTQLSLVEKEKEALIKENECLKSAISNLKDQLAASSQNVERLQGIVQELHQKMISAEGMKQQQRSQMYEKELKLQDSLDKLKDSREGQQSEISLFKSRILVLEDRVAKAGDELATLQEDYNAALQRTDALVSELCKEKQSHEKTRNHLQEELAVARQSREEALAKLEQLEADHNRTLSSLNKKAKEKKMLEAKLHQTEHELAQHRMQRLEIEAQQHKLEDAYSTKKSEAKATENLYKIRIEKMEKDYKQAKHQVDRLNCKLLEQKQDFMDQLDNQHSEWTHRYKQMKELKEQYEHDASRFKESARSFHKQYESKSEKLIQMEHELTSCREQSHIMERKFHEADVEVSALKLQLREDESTHKKLAAQIRTLKAQLDHASRQLKTKPKPTTAVQTNTVTGGKQLETAFVVSPNKSKLNRGRSSDANDLPSPVSSSNHHRSQKSCGENEPRLTKDKRAGSNFSLASSETDTVIPLHHYATRSRTPVDLFAKDNQNIPDFNHSQDHYHHTKENPAQIRTLKAQLDHARRQLKTKPKPTTAVQTNTVTGGKQLETAFVVSPNKSKLNRGRSSDANDLPSPVSSSNHHRSQKSCGENEPRLTKDKHAGSSLSLASSSNSSLINETDMVIPFHHYATRSRTSVDLFPEDNQNIPDFNHSQDHYHHTKENLGALKSMYLFSSAQQWSDPVFTFTTLLGTKPMTYGNLGGTFGITEDEPEVFEFGRLSELQRRNTLCLPHMKSSYPVETQVYHPKKIAEDELKTGDICLDVVDDPRRLTRKRRSVTDLPLDDSLECITKGQGDNCTDDNSLTRNVVKRKFSGSDVDQPLGTYQRPGPPTPGVTPARATPRRLRNRNTPSPVVSTKKKRRTLRHFVPLKDKIRPHESDKVQEKLAKLSLSYNIAFTPKKSRRQSSQVRNLVKKFDRSCKVHPSPTLAGKQSTTPSLPARFRKKHLNTADIHSIQRVLCSDVSSAEVGWSGDEPADSVPQLRCRANRLRQSKDRLPTPHHLDVPIDVTVNTRHTLLVKQVLCHPLWETLL</sequence>
<name>A0AAD9N4E8_9ANNE</name>
<feature type="compositionally biased region" description="Basic and acidic residues" evidence="6">
    <location>
        <begin position="577"/>
        <end position="587"/>
    </location>
</feature>
<evidence type="ECO:0000256" key="2">
    <source>
        <dbReference type="ARBA" id="ARBA00022490"/>
    </source>
</evidence>
<keyword evidence="8" id="KW-1185">Reference proteome</keyword>
<keyword evidence="4 5" id="KW-0175">Coiled coil</keyword>
<evidence type="ECO:0000256" key="4">
    <source>
        <dbReference type="ARBA" id="ARBA00023054"/>
    </source>
</evidence>
<dbReference type="AlphaFoldDB" id="A0AAD9N4E8"/>
<feature type="coiled-coil region" evidence="5">
    <location>
        <begin position="51"/>
        <end position="186"/>
    </location>
</feature>
<dbReference type="EMBL" id="JAODUP010000281">
    <property type="protein sequence ID" value="KAK2153909.1"/>
    <property type="molecule type" value="Genomic_DNA"/>
</dbReference>
<organism evidence="7 8">
    <name type="scientific">Paralvinella palmiformis</name>
    <dbReference type="NCBI Taxonomy" id="53620"/>
    <lineage>
        <taxon>Eukaryota</taxon>
        <taxon>Metazoa</taxon>
        <taxon>Spiralia</taxon>
        <taxon>Lophotrochozoa</taxon>
        <taxon>Annelida</taxon>
        <taxon>Polychaeta</taxon>
        <taxon>Sedentaria</taxon>
        <taxon>Canalipalpata</taxon>
        <taxon>Terebellida</taxon>
        <taxon>Terebelliformia</taxon>
        <taxon>Alvinellidae</taxon>
        <taxon>Paralvinella</taxon>
    </lineage>
</organism>
<keyword evidence="2" id="KW-0963">Cytoplasm</keyword>
<feature type="region of interest" description="Disordered" evidence="6">
    <location>
        <begin position="511"/>
        <end position="587"/>
    </location>
</feature>
<dbReference type="Proteomes" id="UP001208570">
    <property type="component" value="Unassembled WGS sequence"/>
</dbReference>
<evidence type="ECO:0000313" key="7">
    <source>
        <dbReference type="EMBL" id="KAK2153909.1"/>
    </source>
</evidence>